<evidence type="ECO:0000256" key="1">
    <source>
        <dbReference type="SAM" id="Coils"/>
    </source>
</evidence>
<keyword evidence="2" id="KW-0812">Transmembrane</keyword>
<dbReference type="Proteomes" id="UP000247536">
    <property type="component" value="Unassembled WGS sequence"/>
</dbReference>
<dbReference type="EMBL" id="QJRY01000001">
    <property type="protein sequence ID" value="PYB76928.1"/>
    <property type="molecule type" value="Genomic_DNA"/>
</dbReference>
<evidence type="ECO:0008006" key="5">
    <source>
        <dbReference type="Google" id="ProtNLM"/>
    </source>
</evidence>
<gene>
    <name evidence="3" type="ORF">DMY87_00580</name>
</gene>
<evidence type="ECO:0000256" key="2">
    <source>
        <dbReference type="SAM" id="Phobius"/>
    </source>
</evidence>
<dbReference type="PROSITE" id="PS51257">
    <property type="entry name" value="PROKAR_LIPOPROTEIN"/>
    <property type="match status" value="1"/>
</dbReference>
<feature type="transmembrane region" description="Helical" evidence="2">
    <location>
        <begin position="12"/>
        <end position="41"/>
    </location>
</feature>
<protein>
    <recommendedName>
        <fullName evidence="5">DUF697 domain-containing protein</fullName>
    </recommendedName>
</protein>
<keyword evidence="1" id="KW-0175">Coiled coil</keyword>
<comment type="caution">
    <text evidence="3">The sequence shown here is derived from an EMBL/GenBank/DDBJ whole genome shotgun (WGS) entry which is preliminary data.</text>
</comment>
<keyword evidence="4" id="KW-1185">Reference proteome</keyword>
<keyword evidence="2" id="KW-1133">Transmembrane helix</keyword>
<organism evidence="3 4">
    <name type="scientific">Rhizobium wuzhouense</name>
    <dbReference type="NCBI Taxonomy" id="1986026"/>
    <lineage>
        <taxon>Bacteria</taxon>
        <taxon>Pseudomonadati</taxon>
        <taxon>Pseudomonadota</taxon>
        <taxon>Alphaproteobacteria</taxon>
        <taxon>Hyphomicrobiales</taxon>
        <taxon>Rhizobiaceae</taxon>
        <taxon>Rhizobium/Agrobacterium group</taxon>
        <taxon>Rhizobium</taxon>
    </lineage>
</organism>
<feature type="transmembrane region" description="Helical" evidence="2">
    <location>
        <begin position="53"/>
        <end position="70"/>
    </location>
</feature>
<dbReference type="RefSeq" id="WP_110789361.1">
    <property type="nucleotide sequence ID" value="NZ_QJRY01000001.1"/>
</dbReference>
<reference evidence="3 4" key="1">
    <citation type="submission" date="2018-06" db="EMBL/GenBank/DDBJ databases">
        <title>Rhizobium wuzhouense sp. nov., isolated from roots of Oryza officinalis.</title>
        <authorList>
            <person name="Yuan T."/>
        </authorList>
    </citation>
    <scope>NUCLEOTIDE SEQUENCE [LARGE SCALE GENOMIC DNA]</scope>
    <source>
        <strain evidence="3 4">W44</strain>
    </source>
</reference>
<name>A0ABX5NUS9_9HYPH</name>
<sequence length="292" mass="32685">MRRDWWQVLFGFSTGILALSIIFVAACKITAFGANSLIYFVFWLGGLGWLHDYQGLITGIGALVAAYFSVREIRCQIASSEAIAQKQIASAENLERERREARKSANLAVSPLILSSICQYAETNGRILESLLSETIEKILPNKVKFEDFSKLPTDVTPALKELVEVLSAKERWYFQRLLYILQVEASKLSALKPDLMRGTIVTRSNLESLILGQAAVYAEASALFGFGRSSGFELPRSITKADISTALFLLGLHGIRDDLIERYKLDEDKVWNPYSFGAHLKSESDTFGWKK</sequence>
<feature type="coiled-coil region" evidence="1">
    <location>
        <begin position="77"/>
        <end position="104"/>
    </location>
</feature>
<proteinExistence type="predicted"/>
<keyword evidence="2" id="KW-0472">Membrane</keyword>
<evidence type="ECO:0000313" key="3">
    <source>
        <dbReference type="EMBL" id="PYB76928.1"/>
    </source>
</evidence>
<accession>A0ABX5NUS9</accession>
<evidence type="ECO:0000313" key="4">
    <source>
        <dbReference type="Proteomes" id="UP000247536"/>
    </source>
</evidence>